<dbReference type="AlphaFoldDB" id="A0A7T5UI96"/>
<dbReference type="PANTHER" id="PTHR48084">
    <property type="entry name" value="2-OXOGLUTARATE OXIDOREDUCTASE SUBUNIT KORB-RELATED"/>
    <property type="match status" value="1"/>
</dbReference>
<dbReference type="GO" id="GO:0030976">
    <property type="term" value="F:thiamine pyrophosphate binding"/>
    <property type="evidence" value="ECO:0007669"/>
    <property type="project" value="InterPro"/>
</dbReference>
<dbReference type="InterPro" id="IPR019752">
    <property type="entry name" value="Pyrv/ketoisovalerate_OxRed_cat"/>
</dbReference>
<dbReference type="Pfam" id="PF02775">
    <property type="entry name" value="TPP_enzyme_C"/>
    <property type="match status" value="1"/>
</dbReference>
<dbReference type="InterPro" id="IPR002880">
    <property type="entry name" value="Pyrv_Fd/Flavodoxin_OxRdtase_N"/>
</dbReference>
<dbReference type="PROSITE" id="PS51379">
    <property type="entry name" value="4FE4S_FER_2"/>
    <property type="match status" value="1"/>
</dbReference>
<dbReference type="InterPro" id="IPR017896">
    <property type="entry name" value="4Fe4S_Fe-S-bd"/>
</dbReference>
<evidence type="ECO:0000313" key="3">
    <source>
        <dbReference type="EMBL" id="QQG37225.1"/>
    </source>
</evidence>
<proteinExistence type="predicted"/>
<gene>
    <name evidence="3" type="ORF">HYS17_05545</name>
</gene>
<reference evidence="3 4" key="1">
    <citation type="submission" date="2020-07" db="EMBL/GenBank/DDBJ databases">
        <title>Huge and variable diversity of episymbiotic CPR bacteria and DPANN archaea in groundwater ecosystems.</title>
        <authorList>
            <person name="He C.Y."/>
            <person name="Keren R."/>
            <person name="Whittaker M."/>
            <person name="Farag I.F."/>
            <person name="Doudna J."/>
            <person name="Cate J.H.D."/>
            <person name="Banfield J.F."/>
        </authorList>
    </citation>
    <scope>NUCLEOTIDE SEQUENCE [LARGE SCALE GENOMIC DNA]</scope>
    <source>
        <strain evidence="3">NC_groundwater_70_Ag_B-0.1um_54_66</strain>
    </source>
</reference>
<dbReference type="PANTHER" id="PTHR48084:SF3">
    <property type="entry name" value="SUBUNIT OF PYRUVATE:FLAVODOXIN OXIDOREDUCTASE"/>
    <property type="match status" value="1"/>
</dbReference>
<dbReference type="InterPro" id="IPR002869">
    <property type="entry name" value="Pyrv_flavodox_OxRed_cen"/>
</dbReference>
<organism evidence="3 4">
    <name type="scientific">Micavibrio aeruginosavorus</name>
    <dbReference type="NCBI Taxonomy" id="349221"/>
    <lineage>
        <taxon>Bacteria</taxon>
        <taxon>Pseudomonadati</taxon>
        <taxon>Bdellovibrionota</taxon>
        <taxon>Bdellovibrionia</taxon>
        <taxon>Bdellovibrionales</taxon>
        <taxon>Pseudobdellovibrionaceae</taxon>
        <taxon>Micavibrio</taxon>
    </lineage>
</organism>
<evidence type="ECO:0000259" key="2">
    <source>
        <dbReference type="PROSITE" id="PS51379"/>
    </source>
</evidence>
<evidence type="ECO:0000313" key="4">
    <source>
        <dbReference type="Proteomes" id="UP000595362"/>
    </source>
</evidence>
<dbReference type="InterPro" id="IPR046667">
    <property type="entry name" value="DUF6537"/>
</dbReference>
<accession>A0A7T5UI96</accession>
<dbReference type="InterPro" id="IPR029061">
    <property type="entry name" value="THDP-binding"/>
</dbReference>
<feature type="domain" description="4Fe-4S ferredoxin-type" evidence="2">
    <location>
        <begin position="631"/>
        <end position="663"/>
    </location>
</feature>
<dbReference type="EMBL" id="CP066681">
    <property type="protein sequence ID" value="QQG37225.1"/>
    <property type="molecule type" value="Genomic_DNA"/>
</dbReference>
<dbReference type="Gene3D" id="3.40.50.970">
    <property type="match status" value="1"/>
</dbReference>
<dbReference type="Gene3D" id="3.40.920.10">
    <property type="entry name" value="Pyruvate-ferredoxin oxidoreductase, PFOR, domain III"/>
    <property type="match status" value="1"/>
</dbReference>
<dbReference type="Pfam" id="PF01558">
    <property type="entry name" value="POR"/>
    <property type="match status" value="1"/>
</dbReference>
<dbReference type="GO" id="GO:0045333">
    <property type="term" value="P:cellular respiration"/>
    <property type="evidence" value="ECO:0007669"/>
    <property type="project" value="UniProtKB-ARBA"/>
</dbReference>
<dbReference type="SUPFAM" id="SSF52518">
    <property type="entry name" value="Thiamin diphosphate-binding fold (THDP-binding)"/>
    <property type="match status" value="2"/>
</dbReference>
<dbReference type="NCBIfam" id="NF009589">
    <property type="entry name" value="PRK13030.1"/>
    <property type="match status" value="1"/>
</dbReference>
<name>A0A7T5UI96_9BACT</name>
<dbReference type="InterPro" id="IPR051457">
    <property type="entry name" value="2-oxoacid:Fd_oxidoreductase"/>
</dbReference>
<sequence>MSSSAALRHVSLKDKFELDDGIAYMSGLQALTRLPIVQRRRDIAAGLNTAGFISGYRGSPLGGYDLALERARKYLDQLNIKFIPGVNEDLAATAVWGTQQVGFYQNHNVDGVFGIWYGKAPGVDRSGDVIRHANANGTAPLGGVLAIFGDDHACKSSTLPCQSDHALYAMQVPQLYPASIQEFVEYGLLGIAMSRYSGCWSALKVTSETVETSGTVDLSRENRSIVLPGDDEFTMPPGGLHVRMNDTPREIDYRLQNFKLFACHAFARKNNIDRVVWDSPKPRFGIITSGKSYGDVRQALIELGITEQVARDIGLRLYKVGMTWPLEPKGVQAFVEGLEEILIVEEKREFIEYQLKQQIFNWDEKRRPVVVGKYDENRNRLLPLHNDQSVGLVARIIAQRISRFYKSPQVDRALTFYAEYEKKMEGYVPVSLRRPWYCSGCPHNTSTKVPEGSFAMVGIGCHYMVQWMDRNSSLCTQMGGEGVPWIGAAPFTGTKHIFANLGDGTYFHSGTLAIRAAVAARVNITYKILYNDAVAMTGGQHVDGDMPVYRVAQQVMAEGIAKCWIVTENPENYADRKGIPAEVPVLHRRWMDKIQLEARDTPGTTVIIYDQTCAAEKRRRRKRGQYPDPARRVMINSAVCEGCGDCSVQSNCVSVQPLETEYGRKRQINQSACNKDFSCLKGFCPSFVTIEGGSLKKTRGSDAAAVFATIPSPSVPALNAAWNVMVTGIGGTGVLTVGALMGMAAHLEGKRCAILDSTGLAQKGGEVLSHVRLAPTQDELRTGHIITGGTDLLLACDIVSGVGKAAYETLNPERTHAIVNAENTPVSAFVLDNKMDFHDADIRKELERAVKDFFYVDATTVTGTLLGDEMGTNVFMMGYAWQRGLVPLSESALMKAIELNGVSIEENVKAFNYGRLAAHDPEKLCSLVKEVAGGVLEEPAARNLDEVVARRIKYLTDYQDAAYADRYRLTVDKFRSVDMEMAEAVAKNYHKLLAYKDEYEVARLYTNGDFIRQLKAQFEGDYKLKFNLAPPIMEVTDPATGRPKKREFGPWMMTGFRILAKLKFLRGTPLDIFGYHRDRKEERALIKDYEETVELVLSRFESGNRDICLELLNLPDMIRGYGPVKEGNIKKARGWKQALLVRLNGAAHADKPAKAAA</sequence>
<dbReference type="GO" id="GO:0044281">
    <property type="term" value="P:small molecule metabolic process"/>
    <property type="evidence" value="ECO:0007669"/>
    <property type="project" value="UniProtKB-ARBA"/>
</dbReference>
<dbReference type="GO" id="GO:0016625">
    <property type="term" value="F:oxidoreductase activity, acting on the aldehyde or oxo group of donors, iron-sulfur protein as acceptor"/>
    <property type="evidence" value="ECO:0007669"/>
    <property type="project" value="UniProtKB-ARBA"/>
</dbReference>
<keyword evidence="3" id="KW-0670">Pyruvate</keyword>
<dbReference type="CDD" id="cd07034">
    <property type="entry name" value="TPP_PYR_PFOR_IOR-alpha_like"/>
    <property type="match status" value="1"/>
</dbReference>
<keyword evidence="1" id="KW-0560">Oxidoreductase</keyword>
<dbReference type="Pfam" id="PF20169">
    <property type="entry name" value="DUF6537"/>
    <property type="match status" value="1"/>
</dbReference>
<protein>
    <submittedName>
        <fullName evidence="3">Indolepyruvate ferredoxin oxidoreductase family protein</fullName>
    </submittedName>
</protein>
<evidence type="ECO:0000256" key="1">
    <source>
        <dbReference type="ARBA" id="ARBA00023002"/>
    </source>
</evidence>
<dbReference type="SUPFAM" id="SSF53323">
    <property type="entry name" value="Pyruvate-ferredoxin oxidoreductase, PFOR, domain III"/>
    <property type="match status" value="1"/>
</dbReference>
<dbReference type="NCBIfam" id="NF009588">
    <property type="entry name" value="PRK13029.1"/>
    <property type="match status" value="1"/>
</dbReference>
<dbReference type="InterPro" id="IPR011766">
    <property type="entry name" value="TPP_enzyme_TPP-bd"/>
</dbReference>
<dbReference type="Proteomes" id="UP000595362">
    <property type="component" value="Chromosome"/>
</dbReference>